<sequence>MHWVKPVLVVEVAYLTWTEDNLLRQVSYQAQREDKPARQVVRAIPHPPRRSP</sequence>
<proteinExistence type="predicted"/>
<feature type="region of interest" description="Disordered" evidence="2">
    <location>
        <begin position="32"/>
        <end position="52"/>
    </location>
</feature>
<reference evidence="4 5" key="1">
    <citation type="submission" date="2019-07" db="EMBL/GenBank/DDBJ databases">
        <title>Whole genome shotgun sequence of Reyranella soli NBRC 108950.</title>
        <authorList>
            <person name="Hosoyama A."/>
            <person name="Uohara A."/>
            <person name="Ohji S."/>
            <person name="Ichikawa N."/>
        </authorList>
    </citation>
    <scope>NUCLEOTIDE SEQUENCE [LARGE SCALE GENOMIC DNA]</scope>
    <source>
        <strain evidence="4 5">NBRC 108950</strain>
    </source>
</reference>
<dbReference type="GO" id="GO:0003910">
    <property type="term" value="F:DNA ligase (ATP) activity"/>
    <property type="evidence" value="ECO:0007669"/>
    <property type="project" value="UniProtKB-EC"/>
</dbReference>
<dbReference type="RefSeq" id="WP_373867992.1">
    <property type="nucleotide sequence ID" value="NZ_BKAJ01000207.1"/>
</dbReference>
<feature type="domain" description="DNA ligase ATP-dependent C-terminal" evidence="3">
    <location>
        <begin position="2"/>
        <end position="35"/>
    </location>
</feature>
<evidence type="ECO:0000256" key="2">
    <source>
        <dbReference type="SAM" id="MobiDB-lite"/>
    </source>
</evidence>
<dbReference type="SUPFAM" id="SSF50249">
    <property type="entry name" value="Nucleic acid-binding proteins"/>
    <property type="match status" value="1"/>
</dbReference>
<accession>A0A512NQL9</accession>
<protein>
    <recommendedName>
        <fullName evidence="1">DNA ligase (ATP)</fullName>
        <ecNumber evidence="1">6.5.1.1</ecNumber>
    </recommendedName>
</protein>
<dbReference type="GO" id="GO:0006310">
    <property type="term" value="P:DNA recombination"/>
    <property type="evidence" value="ECO:0007669"/>
    <property type="project" value="InterPro"/>
</dbReference>
<dbReference type="EMBL" id="BKAJ01000207">
    <property type="protein sequence ID" value="GEP61212.1"/>
    <property type="molecule type" value="Genomic_DNA"/>
</dbReference>
<dbReference type="Pfam" id="PF04679">
    <property type="entry name" value="DNA_ligase_A_C"/>
    <property type="match status" value="1"/>
</dbReference>
<dbReference type="InterPro" id="IPR012309">
    <property type="entry name" value="DNA_ligase_ATP-dep_C"/>
</dbReference>
<comment type="caution">
    <text evidence="4">The sequence shown here is derived from an EMBL/GenBank/DDBJ whole genome shotgun (WGS) entry which is preliminary data.</text>
</comment>
<evidence type="ECO:0000313" key="4">
    <source>
        <dbReference type="EMBL" id="GEP61212.1"/>
    </source>
</evidence>
<dbReference type="InterPro" id="IPR012340">
    <property type="entry name" value="NA-bd_OB-fold"/>
</dbReference>
<name>A0A512NQL9_9HYPH</name>
<dbReference type="EC" id="6.5.1.1" evidence="1"/>
<dbReference type="Gene3D" id="2.40.50.140">
    <property type="entry name" value="Nucleic acid-binding proteins"/>
    <property type="match status" value="1"/>
</dbReference>
<organism evidence="4 5">
    <name type="scientific">Reyranella soli</name>
    <dbReference type="NCBI Taxonomy" id="1230389"/>
    <lineage>
        <taxon>Bacteria</taxon>
        <taxon>Pseudomonadati</taxon>
        <taxon>Pseudomonadota</taxon>
        <taxon>Alphaproteobacteria</taxon>
        <taxon>Hyphomicrobiales</taxon>
        <taxon>Reyranellaceae</taxon>
        <taxon>Reyranella</taxon>
    </lineage>
</organism>
<evidence type="ECO:0000259" key="3">
    <source>
        <dbReference type="Pfam" id="PF04679"/>
    </source>
</evidence>
<keyword evidence="5" id="KW-1185">Reference proteome</keyword>
<gene>
    <name evidence="4" type="ORF">RSO01_83780</name>
</gene>
<evidence type="ECO:0000313" key="5">
    <source>
        <dbReference type="Proteomes" id="UP000321058"/>
    </source>
</evidence>
<dbReference type="GO" id="GO:0006281">
    <property type="term" value="P:DNA repair"/>
    <property type="evidence" value="ECO:0007669"/>
    <property type="project" value="InterPro"/>
</dbReference>
<evidence type="ECO:0000256" key="1">
    <source>
        <dbReference type="ARBA" id="ARBA00012727"/>
    </source>
</evidence>
<dbReference type="AlphaFoldDB" id="A0A512NQL9"/>
<dbReference type="Proteomes" id="UP000321058">
    <property type="component" value="Unassembled WGS sequence"/>
</dbReference>